<dbReference type="EMBL" id="CP035503">
    <property type="protein sequence ID" value="QDL38806.1"/>
    <property type="molecule type" value="Genomic_DNA"/>
</dbReference>
<evidence type="ECO:0000256" key="8">
    <source>
        <dbReference type="SAM" id="MobiDB-lite"/>
    </source>
</evidence>
<evidence type="ECO:0000256" key="2">
    <source>
        <dbReference type="ARBA" id="ARBA00022801"/>
    </source>
</evidence>
<dbReference type="CDD" id="cd04701">
    <property type="entry name" value="Asparaginase_2"/>
    <property type="match status" value="1"/>
</dbReference>
<name>A0A515DEH1_9BURK</name>
<dbReference type="Proteomes" id="UP000316798">
    <property type="component" value="Chromosome"/>
</dbReference>
<evidence type="ECO:0000256" key="3">
    <source>
        <dbReference type="ARBA" id="ARBA00022813"/>
    </source>
</evidence>
<dbReference type="SUPFAM" id="SSF56235">
    <property type="entry name" value="N-terminal nucleophile aminohydrolases (Ntn hydrolases)"/>
    <property type="match status" value="1"/>
</dbReference>
<dbReference type="GO" id="GO:0008233">
    <property type="term" value="F:peptidase activity"/>
    <property type="evidence" value="ECO:0007669"/>
    <property type="project" value="UniProtKB-KW"/>
</dbReference>
<evidence type="ECO:0000313" key="10">
    <source>
        <dbReference type="Proteomes" id="UP000316798"/>
    </source>
</evidence>
<dbReference type="PANTHER" id="PTHR10188">
    <property type="entry name" value="L-ASPARAGINASE"/>
    <property type="match status" value="1"/>
</dbReference>
<sequence>MSITPVIAIHGGAGTILRASMNPKLEADYRRALQDVLRAGVALLAGGASALDAVTEAVRRLEECPLFNAGKGAVYTDAGTHEMDACVMDGATLAAGAVAGVTRVRNPVLAARAVMAHSGHVLMIGPAAQEFAARHGVELVAPDWFATPERYAQWLRARQQAGAGSGAVLLDHDAASLAAQEGSEGPPRASSAPSGGSAAHAVAKLGAGAAAPLDPDSKFGTVGAVALDAHGHLAAATSTGGVTNKRVGRVGDSPIVGAGCYANHLAAVSTTGTGEMFMRAVTAHDVAALMEYAGLSLQAATQRVIMDKLPRIDGRGGLIAVDAQGQVALPFNTEGMYRGYARVGGEPVCAIYGADDSGPTAAPQEPS</sequence>
<dbReference type="GO" id="GO:0006508">
    <property type="term" value="P:proteolysis"/>
    <property type="evidence" value="ECO:0007669"/>
    <property type="project" value="UniProtKB-KW"/>
</dbReference>
<dbReference type="AlphaFoldDB" id="A0A515DEH1"/>
<keyword evidence="2" id="KW-0378">Hydrolase</keyword>
<feature type="site" description="Cleavage; by autolysis" evidence="7">
    <location>
        <begin position="220"/>
        <end position="221"/>
    </location>
</feature>
<protein>
    <recommendedName>
        <fullName evidence="4">Isoaspartyl peptidase</fullName>
    </recommendedName>
</protein>
<proteinExistence type="predicted"/>
<dbReference type="RefSeq" id="WP_142820244.1">
    <property type="nucleotide sequence ID" value="NZ_CP035503.1"/>
</dbReference>
<dbReference type="FunFam" id="3.60.20.30:FF:000001">
    <property type="entry name" value="Isoaspartyl peptidase/L-asparaginase"/>
    <property type="match status" value="1"/>
</dbReference>
<keyword evidence="1" id="KW-0645">Protease</keyword>
<evidence type="ECO:0000256" key="4">
    <source>
        <dbReference type="ARBA" id="ARBA00069124"/>
    </source>
</evidence>
<dbReference type="InterPro" id="IPR029055">
    <property type="entry name" value="Ntn_hydrolases_N"/>
</dbReference>
<accession>A0A515DEH1</accession>
<dbReference type="GO" id="GO:0016811">
    <property type="term" value="F:hydrolase activity, acting on carbon-nitrogen (but not peptide) bonds, in linear amides"/>
    <property type="evidence" value="ECO:0007669"/>
    <property type="project" value="UniProtKB-ARBA"/>
</dbReference>
<dbReference type="InterPro" id="IPR000246">
    <property type="entry name" value="Peptidase_T2"/>
</dbReference>
<dbReference type="Gene3D" id="3.60.20.30">
    <property type="entry name" value="(Glycosyl)asparaginase"/>
    <property type="match status" value="1"/>
</dbReference>
<evidence type="ECO:0000256" key="1">
    <source>
        <dbReference type="ARBA" id="ARBA00022670"/>
    </source>
</evidence>
<feature type="compositionally biased region" description="Low complexity" evidence="8">
    <location>
        <begin position="182"/>
        <end position="197"/>
    </location>
</feature>
<dbReference type="Pfam" id="PF01112">
    <property type="entry name" value="Asparaginase_2"/>
    <property type="match status" value="1"/>
</dbReference>
<evidence type="ECO:0000256" key="5">
    <source>
        <dbReference type="PIRSR" id="PIRSR600246-1"/>
    </source>
</evidence>
<evidence type="ECO:0000256" key="6">
    <source>
        <dbReference type="PIRSR" id="PIRSR600246-2"/>
    </source>
</evidence>
<feature type="binding site" evidence="6">
    <location>
        <begin position="271"/>
        <end position="274"/>
    </location>
    <ligand>
        <name>substrate</name>
    </ligand>
</feature>
<organism evidence="9 10">
    <name type="scientific">Rhodoferax sediminis</name>
    <dbReference type="NCBI Taxonomy" id="2509614"/>
    <lineage>
        <taxon>Bacteria</taxon>
        <taxon>Pseudomonadati</taxon>
        <taxon>Pseudomonadota</taxon>
        <taxon>Betaproteobacteria</taxon>
        <taxon>Burkholderiales</taxon>
        <taxon>Comamonadaceae</taxon>
        <taxon>Rhodoferax</taxon>
    </lineage>
</organism>
<keyword evidence="10" id="KW-1185">Reference proteome</keyword>
<feature type="region of interest" description="Disordered" evidence="8">
    <location>
        <begin position="177"/>
        <end position="197"/>
    </location>
</feature>
<feature type="binding site" evidence="6">
    <location>
        <begin position="249"/>
        <end position="252"/>
    </location>
    <ligand>
        <name>substrate</name>
    </ligand>
</feature>
<dbReference type="PANTHER" id="PTHR10188:SF6">
    <property type="entry name" value="N(4)-(BETA-N-ACETYLGLUCOSAMINYL)-L-ASPARAGINASE"/>
    <property type="match status" value="1"/>
</dbReference>
<keyword evidence="3" id="KW-0068">Autocatalytic cleavage</keyword>
<dbReference type="OrthoDB" id="9780217at2"/>
<reference evidence="9 10" key="1">
    <citation type="submission" date="2019-01" db="EMBL/GenBank/DDBJ databases">
        <title>Genomic insights into a novel species Rhodoferax sp.</title>
        <authorList>
            <person name="Jin L."/>
        </authorList>
    </citation>
    <scope>NUCLEOTIDE SEQUENCE [LARGE SCALE GENOMIC DNA]</scope>
    <source>
        <strain evidence="9 10">CHu59-6-5</strain>
    </source>
</reference>
<gene>
    <name evidence="9" type="ORF">EUB48_17090</name>
</gene>
<evidence type="ECO:0000313" key="9">
    <source>
        <dbReference type="EMBL" id="QDL38806.1"/>
    </source>
</evidence>
<feature type="active site" description="Nucleophile" evidence="5">
    <location>
        <position position="221"/>
    </location>
</feature>
<evidence type="ECO:0000256" key="7">
    <source>
        <dbReference type="PIRSR" id="PIRSR600246-3"/>
    </source>
</evidence>
<dbReference type="KEGG" id="rhf:EUB48_17090"/>